<evidence type="ECO:0000313" key="2">
    <source>
        <dbReference type="EMBL" id="RVT92511.1"/>
    </source>
</evidence>
<name>A0A437M479_9SPHN</name>
<dbReference type="RefSeq" id="WP_127740186.1">
    <property type="nucleotide sequence ID" value="NZ_SACN01000001.1"/>
</dbReference>
<dbReference type="InterPro" id="IPR011105">
    <property type="entry name" value="Cell_wall_hydrolase_SleB"/>
</dbReference>
<sequence length="190" mass="20539">MAAKLAQHPLMIAAMLIAAATGVMGYAAIPTSEPQLAYNLDTQITADAIVADDGIDQVLYKEAAASTAKIDKQLECLAKVVMHEAANQPREGQLAVAQLIVNRVGQDRFGETVCEVVNQPGQFFRTAGYNPRRDGERWANAVEVSRQAMAGDGDAVVPGAVFYHAAYARPNAFFRTRTKLASVGDHIFYR</sequence>
<feature type="domain" description="Cell wall hydrolase SleB" evidence="1">
    <location>
        <begin position="88"/>
        <end position="189"/>
    </location>
</feature>
<dbReference type="OrthoDB" id="9785345at2"/>
<organism evidence="2 3">
    <name type="scientific">Sphingomonas crocodyli</name>
    <dbReference type="NCBI Taxonomy" id="1979270"/>
    <lineage>
        <taxon>Bacteria</taxon>
        <taxon>Pseudomonadati</taxon>
        <taxon>Pseudomonadota</taxon>
        <taxon>Alphaproteobacteria</taxon>
        <taxon>Sphingomonadales</taxon>
        <taxon>Sphingomonadaceae</taxon>
        <taxon>Sphingomonas</taxon>
    </lineage>
</organism>
<dbReference type="Pfam" id="PF07486">
    <property type="entry name" value="Hydrolase_2"/>
    <property type="match status" value="1"/>
</dbReference>
<proteinExistence type="predicted"/>
<dbReference type="Proteomes" id="UP000282971">
    <property type="component" value="Unassembled WGS sequence"/>
</dbReference>
<keyword evidence="3" id="KW-1185">Reference proteome</keyword>
<accession>A0A437M479</accession>
<dbReference type="Gene3D" id="1.10.10.2520">
    <property type="entry name" value="Cell wall hydrolase SleB, domain 1"/>
    <property type="match status" value="1"/>
</dbReference>
<keyword evidence="2" id="KW-0378">Hydrolase</keyword>
<dbReference type="EMBL" id="SACN01000001">
    <property type="protein sequence ID" value="RVT92511.1"/>
    <property type="molecule type" value="Genomic_DNA"/>
</dbReference>
<gene>
    <name evidence="2" type="ORF">EOD43_00850</name>
</gene>
<evidence type="ECO:0000313" key="3">
    <source>
        <dbReference type="Proteomes" id="UP000282971"/>
    </source>
</evidence>
<comment type="caution">
    <text evidence="2">The sequence shown here is derived from an EMBL/GenBank/DDBJ whole genome shotgun (WGS) entry which is preliminary data.</text>
</comment>
<dbReference type="GO" id="GO:0016787">
    <property type="term" value="F:hydrolase activity"/>
    <property type="evidence" value="ECO:0007669"/>
    <property type="project" value="UniProtKB-KW"/>
</dbReference>
<reference evidence="2 3" key="1">
    <citation type="submission" date="2019-01" db="EMBL/GenBank/DDBJ databases">
        <authorList>
            <person name="Chen W.-M."/>
        </authorList>
    </citation>
    <scope>NUCLEOTIDE SEQUENCE [LARGE SCALE GENOMIC DNA]</scope>
    <source>
        <strain evidence="2 3">CCP-7</strain>
    </source>
</reference>
<dbReference type="AlphaFoldDB" id="A0A437M479"/>
<evidence type="ECO:0000259" key="1">
    <source>
        <dbReference type="Pfam" id="PF07486"/>
    </source>
</evidence>
<protein>
    <submittedName>
        <fullName evidence="2">Cell wall hydrolase</fullName>
    </submittedName>
</protein>
<dbReference type="InterPro" id="IPR042047">
    <property type="entry name" value="SleB_dom1"/>
</dbReference>